<dbReference type="RefSeq" id="WP_273987662.1">
    <property type="nucleotide sequence ID" value="NZ_BAABQT010000002.1"/>
</dbReference>
<dbReference type="InterPro" id="IPR036390">
    <property type="entry name" value="WH_DNA-bd_sf"/>
</dbReference>
<dbReference type="CDD" id="cd05466">
    <property type="entry name" value="PBP2_LTTR_substrate"/>
    <property type="match status" value="1"/>
</dbReference>
<dbReference type="Proteomes" id="UP001217044">
    <property type="component" value="Chromosome"/>
</dbReference>
<accession>A0ABY7V182</accession>
<reference evidence="7 8" key="1">
    <citation type="submission" date="2022-12" db="EMBL/GenBank/DDBJ databases">
        <title>Genome Sequence of Deinococcus aquaticus Type Strain PB314.</title>
        <authorList>
            <person name="Albert C."/>
            <person name="Hill J."/>
            <person name="Boren L."/>
            <person name="Scholz-Ng S."/>
            <person name="Fatema N."/>
            <person name="Grosso R."/>
            <person name="Soboslay E."/>
            <person name="Tuohy J."/>
        </authorList>
    </citation>
    <scope>NUCLEOTIDE SEQUENCE [LARGE SCALE GENOMIC DNA]</scope>
    <source>
        <strain evidence="7 8">PB-314</strain>
    </source>
</reference>
<evidence type="ECO:0000256" key="4">
    <source>
        <dbReference type="ARBA" id="ARBA00023163"/>
    </source>
</evidence>
<dbReference type="SUPFAM" id="SSF53850">
    <property type="entry name" value="Periplasmic binding protein-like II"/>
    <property type="match status" value="1"/>
</dbReference>
<evidence type="ECO:0000313" key="8">
    <source>
        <dbReference type="Proteomes" id="UP001217044"/>
    </source>
</evidence>
<evidence type="ECO:0000313" key="7">
    <source>
        <dbReference type="EMBL" id="WDA57731.1"/>
    </source>
</evidence>
<dbReference type="Gene3D" id="3.40.190.290">
    <property type="match status" value="1"/>
</dbReference>
<dbReference type="InterPro" id="IPR005119">
    <property type="entry name" value="LysR_subst-bd"/>
</dbReference>
<keyword evidence="3" id="KW-0238">DNA-binding</keyword>
<dbReference type="Pfam" id="PF03466">
    <property type="entry name" value="LysR_substrate"/>
    <property type="match status" value="1"/>
</dbReference>
<organism evidence="7 8">
    <name type="scientific">Deinococcus aquaticus</name>
    <dbReference type="NCBI Taxonomy" id="328692"/>
    <lineage>
        <taxon>Bacteria</taxon>
        <taxon>Thermotogati</taxon>
        <taxon>Deinococcota</taxon>
        <taxon>Deinococci</taxon>
        <taxon>Deinococcales</taxon>
        <taxon>Deinococcaceae</taxon>
        <taxon>Deinococcus</taxon>
    </lineage>
</organism>
<dbReference type="PANTHER" id="PTHR30346:SF29">
    <property type="entry name" value="LYSR SUBSTRATE-BINDING"/>
    <property type="match status" value="1"/>
</dbReference>
<dbReference type="Gene3D" id="1.10.10.10">
    <property type="entry name" value="Winged helix-like DNA-binding domain superfamily/Winged helix DNA-binding domain"/>
    <property type="match status" value="1"/>
</dbReference>
<feature type="region of interest" description="Disordered" evidence="5">
    <location>
        <begin position="299"/>
        <end position="320"/>
    </location>
</feature>
<dbReference type="InterPro" id="IPR036388">
    <property type="entry name" value="WH-like_DNA-bd_sf"/>
</dbReference>
<name>A0ABY7V182_9DEIO</name>
<dbReference type="EMBL" id="CP115165">
    <property type="protein sequence ID" value="WDA57731.1"/>
    <property type="molecule type" value="Genomic_DNA"/>
</dbReference>
<protein>
    <submittedName>
        <fullName evidence="7">LysR family transcriptional regulator</fullName>
    </submittedName>
</protein>
<keyword evidence="4" id="KW-0804">Transcription</keyword>
<sequence>MTHGRPTTTTGLPSLAQLRALLAVADAGGFSEAAAETGVSQSTLSEAVGKLEALAGRPLLRRGRGGTQPTPAGERMLVHARAAVQAAGDALLAAQEDTQLRGTVRVASFRSTATHLLPPALAAFRARHPGVTVQLLDGEGEGGGEGLVRRGQADAAIVIEENWTDLRLTPLLLDEYLFVAPARRGVHPVTPEDLTGPLLLAPGPNTCNLRVMGYLRRCGVQPEQVTEITEDSVILGMVAHGLGVSVMPRLALTPLPAGLVALPLPERLMRPLALATLPHRANLPVLRAFTDALLDALRRPQGPGAPEPVSALSGGSSLLH</sequence>
<evidence type="ECO:0000256" key="3">
    <source>
        <dbReference type="ARBA" id="ARBA00023125"/>
    </source>
</evidence>
<gene>
    <name evidence="7" type="ORF">M8445_10235</name>
</gene>
<comment type="similarity">
    <text evidence="1">Belongs to the LysR transcriptional regulatory family.</text>
</comment>
<dbReference type="SUPFAM" id="SSF46785">
    <property type="entry name" value="Winged helix' DNA-binding domain"/>
    <property type="match status" value="1"/>
</dbReference>
<evidence type="ECO:0000256" key="5">
    <source>
        <dbReference type="SAM" id="MobiDB-lite"/>
    </source>
</evidence>
<proteinExistence type="inferred from homology"/>
<evidence type="ECO:0000256" key="2">
    <source>
        <dbReference type="ARBA" id="ARBA00023015"/>
    </source>
</evidence>
<feature type="domain" description="HTH lysR-type" evidence="6">
    <location>
        <begin position="13"/>
        <end position="70"/>
    </location>
</feature>
<dbReference type="Pfam" id="PF00126">
    <property type="entry name" value="HTH_1"/>
    <property type="match status" value="1"/>
</dbReference>
<evidence type="ECO:0000259" key="6">
    <source>
        <dbReference type="PROSITE" id="PS50931"/>
    </source>
</evidence>
<dbReference type="PANTHER" id="PTHR30346">
    <property type="entry name" value="TRANSCRIPTIONAL DUAL REGULATOR HCAR-RELATED"/>
    <property type="match status" value="1"/>
</dbReference>
<keyword evidence="2" id="KW-0805">Transcription regulation</keyword>
<dbReference type="PROSITE" id="PS50931">
    <property type="entry name" value="HTH_LYSR"/>
    <property type="match status" value="1"/>
</dbReference>
<keyword evidence="8" id="KW-1185">Reference proteome</keyword>
<evidence type="ECO:0000256" key="1">
    <source>
        <dbReference type="ARBA" id="ARBA00009437"/>
    </source>
</evidence>
<dbReference type="InterPro" id="IPR000847">
    <property type="entry name" value="LysR_HTH_N"/>
</dbReference>